<evidence type="ECO:0000313" key="1">
    <source>
        <dbReference type="EMBL" id="OMJ76747.1"/>
    </source>
</evidence>
<name>A0A1R2BIY5_9CILI</name>
<accession>A0A1R2BIY5</accession>
<dbReference type="OrthoDB" id="306512at2759"/>
<dbReference type="EMBL" id="MPUH01000613">
    <property type="protein sequence ID" value="OMJ76747.1"/>
    <property type="molecule type" value="Genomic_DNA"/>
</dbReference>
<organism evidence="1 2">
    <name type="scientific">Stentor coeruleus</name>
    <dbReference type="NCBI Taxonomy" id="5963"/>
    <lineage>
        <taxon>Eukaryota</taxon>
        <taxon>Sar</taxon>
        <taxon>Alveolata</taxon>
        <taxon>Ciliophora</taxon>
        <taxon>Postciliodesmatophora</taxon>
        <taxon>Heterotrichea</taxon>
        <taxon>Heterotrichida</taxon>
        <taxon>Stentoridae</taxon>
        <taxon>Stentor</taxon>
    </lineage>
</organism>
<comment type="caution">
    <text evidence="1">The sequence shown here is derived from an EMBL/GenBank/DDBJ whole genome shotgun (WGS) entry which is preliminary data.</text>
</comment>
<evidence type="ECO:0000313" key="2">
    <source>
        <dbReference type="Proteomes" id="UP000187209"/>
    </source>
</evidence>
<protein>
    <submittedName>
        <fullName evidence="1">Uncharacterized protein</fullName>
    </submittedName>
</protein>
<keyword evidence="2" id="KW-1185">Reference proteome</keyword>
<reference evidence="1 2" key="1">
    <citation type="submission" date="2016-11" db="EMBL/GenBank/DDBJ databases">
        <title>The macronuclear genome of Stentor coeruleus: a giant cell with tiny introns.</title>
        <authorList>
            <person name="Slabodnick M."/>
            <person name="Ruby J.G."/>
            <person name="Reiff S.B."/>
            <person name="Swart E.C."/>
            <person name="Gosai S."/>
            <person name="Prabakaran S."/>
            <person name="Witkowska E."/>
            <person name="Larue G.E."/>
            <person name="Fisher S."/>
            <person name="Freeman R.M."/>
            <person name="Gunawardena J."/>
            <person name="Chu W."/>
            <person name="Stover N.A."/>
            <person name="Gregory B.D."/>
            <person name="Nowacki M."/>
            <person name="Derisi J."/>
            <person name="Roy S.W."/>
            <person name="Marshall W.F."/>
            <person name="Sood P."/>
        </authorList>
    </citation>
    <scope>NUCLEOTIDE SEQUENCE [LARGE SCALE GENOMIC DNA]</scope>
    <source>
        <strain evidence="1">WM001</strain>
    </source>
</reference>
<proteinExistence type="predicted"/>
<gene>
    <name evidence="1" type="ORF">SteCoe_23809</name>
</gene>
<sequence length="224" mass="25171">MLFLLILTTALAQNPSAPQWPNVYALSFLEDTFSVYGVNQVSGTVFYNYSLGTTRVDRSNGRYDRFCSLNEWFLFFDTPCTQLVNNGIRYLIYPELQVCCNCCSASDGCGVVKPTWLQNATYTGTHMYNGTIPSYSWLTMSFEPVFYQETQDPAPLNRFPLEIDIGPSDKFMFASSNSWNTSFSSNVFNVPTYCQSQYMCDSSSLCGQVRGSGGKSELLKYLVG</sequence>
<dbReference type="AlphaFoldDB" id="A0A1R2BIY5"/>
<dbReference type="Proteomes" id="UP000187209">
    <property type="component" value="Unassembled WGS sequence"/>
</dbReference>